<accession>A0AA88Y6A3</accession>
<sequence>MAANTTVCNDTSEAVELFKSQGLYLKPIARLNVCVQLPKLKEPGKSISNWEVMEKIKSMAKATFIPVLKIIKSTMEFIRLEGEADNKSLIKTLIQILEGKTIKLSGFPELLKVKAGDAKINFPSQHDWDSFFRDAKNMDEMKAGERPDTIHLKDLPTRWFASKHSDKDQPCEHLVRRIFETYGEVRCIDIPMLDHYRKEMISSKTGNMQTFSFSSNLTFEAFVQYKEYIGFVNAMNSLRAMKLLYIPNEEGEKAYTALVKVDFDKSKHLSDRSIKKRRLEREKLEQLEREREEKVRKEREEEERKIMEERRKKEEEEREKERKKQEKIERRERRRKEREEKRRQKALERKKLEEEKKYQLKIQMEERRFLIAQRKLESIRLLGELFARVKESKREESERERLRRVMKGGKSKLRSAAVIPKEVPKPPPSERDLLAAEMTKNPLDWRKRGEEWIAEEYQAKVLPKHQRHKNVKGFPFHDSPNFKSSARFKGKVKYTPHTEWKKRLKLKEQEMRRWKEWSEWKKQFLYWKSKYAAPIPFME</sequence>
<comment type="caution">
    <text evidence="2">The sequence shown here is derived from an EMBL/GenBank/DDBJ whole genome shotgun (WGS) entry which is preliminary data.</text>
</comment>
<dbReference type="CDD" id="cd12264">
    <property type="entry name" value="RRM_AKAP17A"/>
    <property type="match status" value="1"/>
</dbReference>
<dbReference type="Proteomes" id="UP001186944">
    <property type="component" value="Unassembled WGS sequence"/>
</dbReference>
<keyword evidence="3" id="KW-1185">Reference proteome</keyword>
<organism evidence="2 3">
    <name type="scientific">Pinctada imbricata</name>
    <name type="common">Atlantic pearl-oyster</name>
    <name type="synonym">Pinctada martensii</name>
    <dbReference type="NCBI Taxonomy" id="66713"/>
    <lineage>
        <taxon>Eukaryota</taxon>
        <taxon>Metazoa</taxon>
        <taxon>Spiralia</taxon>
        <taxon>Lophotrochozoa</taxon>
        <taxon>Mollusca</taxon>
        <taxon>Bivalvia</taxon>
        <taxon>Autobranchia</taxon>
        <taxon>Pteriomorphia</taxon>
        <taxon>Pterioida</taxon>
        <taxon>Pterioidea</taxon>
        <taxon>Pteriidae</taxon>
        <taxon>Pinctada</taxon>
    </lineage>
</organism>
<dbReference type="Pfam" id="PF25015">
    <property type="entry name" value="RBD_AKAP-17A"/>
    <property type="match status" value="1"/>
</dbReference>
<dbReference type="InterPro" id="IPR056852">
    <property type="entry name" value="AK17A/B"/>
</dbReference>
<name>A0AA88Y6A3_PINIB</name>
<protein>
    <recommendedName>
        <fullName evidence="4">A-kinase anchor protein 17A</fullName>
    </recommendedName>
</protein>
<dbReference type="EMBL" id="VSWD01000006">
    <property type="protein sequence ID" value="KAK3099233.1"/>
    <property type="molecule type" value="Genomic_DNA"/>
</dbReference>
<evidence type="ECO:0008006" key="4">
    <source>
        <dbReference type="Google" id="ProtNLM"/>
    </source>
</evidence>
<dbReference type="PANTHER" id="PTHR12484">
    <property type="entry name" value="B-LYMPHOCYTE ANTIGEN-RELATED"/>
    <property type="match status" value="1"/>
</dbReference>
<dbReference type="AlphaFoldDB" id="A0AA88Y6A3"/>
<evidence type="ECO:0000256" key="1">
    <source>
        <dbReference type="SAM" id="MobiDB-lite"/>
    </source>
</evidence>
<reference evidence="2" key="1">
    <citation type="submission" date="2019-08" db="EMBL/GenBank/DDBJ databases">
        <title>The improved chromosome-level genome for the pearl oyster Pinctada fucata martensii using PacBio sequencing and Hi-C.</title>
        <authorList>
            <person name="Zheng Z."/>
        </authorList>
    </citation>
    <scope>NUCLEOTIDE SEQUENCE</scope>
    <source>
        <strain evidence="2">ZZ-2019</strain>
        <tissue evidence="2">Adductor muscle</tissue>
    </source>
</reference>
<proteinExistence type="predicted"/>
<dbReference type="PANTHER" id="PTHR12484:SF4">
    <property type="entry name" value="A-KINASE ANCHOR PROTEIN 17A"/>
    <property type="match status" value="1"/>
</dbReference>
<feature type="region of interest" description="Disordered" evidence="1">
    <location>
        <begin position="290"/>
        <end position="342"/>
    </location>
</feature>
<evidence type="ECO:0000313" key="3">
    <source>
        <dbReference type="Proteomes" id="UP001186944"/>
    </source>
</evidence>
<evidence type="ECO:0000313" key="2">
    <source>
        <dbReference type="EMBL" id="KAK3099233.1"/>
    </source>
</evidence>
<gene>
    <name evidence="2" type="ORF">FSP39_001309</name>
</gene>